<protein>
    <submittedName>
        <fullName evidence="1">Uncharacterized protein</fullName>
    </submittedName>
</protein>
<keyword evidence="1" id="KW-0614">Plasmid</keyword>
<name>A0AA46P6A2_CYTFI</name>
<evidence type="ECO:0000313" key="1">
    <source>
        <dbReference type="EMBL" id="UYG98111.1"/>
    </source>
</evidence>
<organism evidence="1 2">
    <name type="scientific">Cytobacillus firmus</name>
    <name type="common">Bacillus firmus</name>
    <dbReference type="NCBI Taxonomy" id="1399"/>
    <lineage>
        <taxon>Bacteria</taxon>
        <taxon>Bacillati</taxon>
        <taxon>Bacillota</taxon>
        <taxon>Bacilli</taxon>
        <taxon>Bacillales</taxon>
        <taxon>Bacillaceae</taxon>
        <taxon>Cytobacillus</taxon>
    </lineage>
</organism>
<dbReference type="RefSeq" id="WP_263600203.1">
    <property type="nucleotide sequence ID" value="NZ_CP107028.1"/>
</dbReference>
<sequence>MTIHKDPIDYIDIPAPQHSPGAYYRVVYGDVDWNQDGKFRRAIYVLMGYETGINYRRVAHILTTSNEPNGLSDLDLVQAAIQKLKEKHCSSDQYTNNIMDVY</sequence>
<reference evidence="1" key="1">
    <citation type="submission" date="2022-10" db="EMBL/GenBank/DDBJ databases">
        <title>Mechanism of multi-heavy metal repair in Cytobacillus Firmus M7.</title>
        <authorList>
            <person name="Li X."/>
            <person name="Yu C."/>
        </authorList>
    </citation>
    <scope>NUCLEOTIDE SEQUENCE</scope>
    <source>
        <strain evidence="1">M7</strain>
        <plasmid evidence="1">p1</plasmid>
    </source>
</reference>
<gene>
    <name evidence="1" type="ORF">OD459_26895</name>
</gene>
<dbReference type="Proteomes" id="UP001163104">
    <property type="component" value="Plasmid p1"/>
</dbReference>
<dbReference type="EMBL" id="CP107028">
    <property type="protein sequence ID" value="UYG98111.1"/>
    <property type="molecule type" value="Genomic_DNA"/>
</dbReference>
<geneLocation type="plasmid" evidence="1 2">
    <name>p1</name>
</geneLocation>
<proteinExistence type="predicted"/>
<evidence type="ECO:0000313" key="2">
    <source>
        <dbReference type="Proteomes" id="UP001163104"/>
    </source>
</evidence>
<accession>A0AA46P6A2</accession>
<dbReference type="AlphaFoldDB" id="A0AA46P6A2"/>